<organism evidence="2 3">
    <name type="scientific">Streptomyces griseorubiginosus</name>
    <dbReference type="NCBI Taxonomy" id="67304"/>
    <lineage>
        <taxon>Bacteria</taxon>
        <taxon>Bacillati</taxon>
        <taxon>Actinomycetota</taxon>
        <taxon>Actinomycetes</taxon>
        <taxon>Kitasatosporales</taxon>
        <taxon>Streptomycetaceae</taxon>
        <taxon>Streptomyces</taxon>
    </lineage>
</organism>
<dbReference type="Proteomes" id="UP000265765">
    <property type="component" value="Chromosome"/>
</dbReference>
<evidence type="ECO:0000313" key="3">
    <source>
        <dbReference type="Proteomes" id="UP000265765"/>
    </source>
</evidence>
<dbReference type="EMBL" id="CP032427">
    <property type="protein sequence ID" value="AYC42220.1"/>
    <property type="molecule type" value="Genomic_DNA"/>
</dbReference>
<evidence type="ECO:0000313" key="2">
    <source>
        <dbReference type="EMBL" id="AYC42220.1"/>
    </source>
</evidence>
<feature type="compositionally biased region" description="Low complexity" evidence="1">
    <location>
        <begin position="77"/>
        <end position="94"/>
    </location>
</feature>
<dbReference type="KEGG" id="sge:DWG14_06512"/>
<proteinExistence type="predicted"/>
<accession>A0AAI8L6H4</accession>
<name>A0AAI8L6H4_9ACTN</name>
<protein>
    <submittedName>
        <fullName evidence="2">Uncharacterized protein</fullName>
    </submittedName>
</protein>
<reference evidence="2 3" key="1">
    <citation type="submission" date="2018-09" db="EMBL/GenBank/DDBJ databases">
        <title>Production of Trimethoprim by Streptomyces sp. 3E-1.</title>
        <authorList>
            <person name="Kang H.J."/>
            <person name="Kim S.B."/>
        </authorList>
    </citation>
    <scope>NUCLEOTIDE SEQUENCE [LARGE SCALE GENOMIC DNA]</scope>
    <source>
        <strain evidence="2 3">3E-1</strain>
    </source>
</reference>
<evidence type="ECO:0000256" key="1">
    <source>
        <dbReference type="SAM" id="MobiDB-lite"/>
    </source>
</evidence>
<feature type="compositionally biased region" description="Low complexity" evidence="1">
    <location>
        <begin position="33"/>
        <end position="44"/>
    </location>
</feature>
<dbReference type="AlphaFoldDB" id="A0AAI8L6H4"/>
<feature type="region of interest" description="Disordered" evidence="1">
    <location>
        <begin position="33"/>
        <end position="94"/>
    </location>
</feature>
<sequence length="94" mass="9404">MRLRRIAVTGVVLGLLGFVVRAEGRAVGRVLLGRGPAGMSSAPGAGSGRRSTHGGVDHVTPADGGRTPTLHTKIDSAAAADRQPARGAGAGRMP</sequence>
<gene>
    <name evidence="2" type="ORF">DWG14_06512</name>
</gene>